<evidence type="ECO:0000313" key="14">
    <source>
        <dbReference type="EMBL" id="GBP86591.1"/>
    </source>
</evidence>
<dbReference type="Proteomes" id="UP000299102">
    <property type="component" value="Unassembled WGS sequence"/>
</dbReference>
<feature type="region of interest" description="Disordered" evidence="12">
    <location>
        <begin position="48"/>
        <end position="73"/>
    </location>
</feature>
<feature type="domain" description="EF-hand" evidence="13">
    <location>
        <begin position="204"/>
        <end position="239"/>
    </location>
</feature>
<keyword evidence="4" id="KW-0677">Repeat</keyword>
<evidence type="ECO:0000256" key="9">
    <source>
        <dbReference type="ARBA" id="ARBA00056975"/>
    </source>
</evidence>
<dbReference type="PROSITE" id="PS00018">
    <property type="entry name" value="EF_HAND_1"/>
    <property type="match status" value="5"/>
</dbReference>
<evidence type="ECO:0000256" key="8">
    <source>
        <dbReference type="ARBA" id="ARBA00023186"/>
    </source>
</evidence>
<dbReference type="GO" id="GO:0005509">
    <property type="term" value="F:calcium ion binding"/>
    <property type="evidence" value="ECO:0007669"/>
    <property type="project" value="InterPro"/>
</dbReference>
<evidence type="ECO:0000256" key="4">
    <source>
        <dbReference type="ARBA" id="ARBA00022737"/>
    </source>
</evidence>
<dbReference type="OrthoDB" id="293868at2759"/>
<evidence type="ECO:0000256" key="6">
    <source>
        <dbReference type="ARBA" id="ARBA00022837"/>
    </source>
</evidence>
<evidence type="ECO:0000256" key="5">
    <source>
        <dbReference type="ARBA" id="ARBA00022824"/>
    </source>
</evidence>
<dbReference type="STRING" id="151549.A0A4C1ZCT2"/>
<keyword evidence="6" id="KW-0106">Calcium</keyword>
<dbReference type="FunFam" id="1.10.238.10:FF:000104">
    <property type="entry name" value="calumenin isoform X1"/>
    <property type="match status" value="1"/>
</dbReference>
<evidence type="ECO:0000259" key="13">
    <source>
        <dbReference type="PROSITE" id="PS50222"/>
    </source>
</evidence>
<keyword evidence="5" id="KW-0256">Endoplasmic reticulum</keyword>
<dbReference type="PANTHER" id="PTHR10827">
    <property type="entry name" value="RETICULOCALBIN"/>
    <property type="match status" value="1"/>
</dbReference>
<proteinExistence type="predicted"/>
<evidence type="ECO:0000256" key="3">
    <source>
        <dbReference type="ARBA" id="ARBA00022729"/>
    </source>
</evidence>
<accession>A0A4C1ZCT2</accession>
<protein>
    <recommendedName>
        <fullName evidence="11">Reticulocalbin-3</fullName>
    </recommendedName>
</protein>
<evidence type="ECO:0000313" key="15">
    <source>
        <dbReference type="Proteomes" id="UP000299102"/>
    </source>
</evidence>
<dbReference type="SMART" id="SM00054">
    <property type="entry name" value="EFh"/>
    <property type="match status" value="4"/>
</dbReference>
<name>A0A4C1ZCT2_EUMVA</name>
<evidence type="ECO:0000256" key="2">
    <source>
        <dbReference type="ARBA" id="ARBA00022723"/>
    </source>
</evidence>
<evidence type="ECO:0000256" key="7">
    <source>
        <dbReference type="ARBA" id="ARBA00023180"/>
    </source>
</evidence>
<keyword evidence="15" id="KW-1185">Reference proteome</keyword>
<dbReference type="Pfam" id="PF13833">
    <property type="entry name" value="EF-hand_8"/>
    <property type="match status" value="1"/>
</dbReference>
<keyword evidence="2" id="KW-0479">Metal-binding</keyword>
<comment type="subcellular location">
    <subcellularLocation>
        <location evidence="1">Endoplasmic reticulum lumen</location>
    </subcellularLocation>
</comment>
<evidence type="ECO:0000256" key="11">
    <source>
        <dbReference type="ARBA" id="ARBA00072696"/>
    </source>
</evidence>
<comment type="subunit">
    <text evidence="10">Interacts with PCSK6 (immature form including the propeptide); probably involved in the maturation and the secretion of PCSK6.</text>
</comment>
<dbReference type="AlphaFoldDB" id="A0A4C1ZCT2"/>
<sequence length="330" mass="38234">MDLKKTYFELKRSLRQGKVKEFKDGSVETNNKCEKRCFSVHSHNVENFERESDGSYRPRDHEHYSESGHNSEFDHEAILGSVKEAEEFDKLSPEEAKQRLALLLPKMDLNGDEFVSRKLSKEEATERMSETDDNRDGYISWTEYLQDAFGAETEDEVSPDDTGETGMLLHEEKAMWAEADLNGDGKLDATEFEMFTNPEEHELMHPHLINQTLREKDKNKDGMIDFQEFLGDRGPQQDKEWLITERDKFENEMDLNRDGVLDTHEIRVWVIPDNEDIAQEEVDHLFDSADVNNDGKLSFDEILNHHDVFVGSEATDYGGDLLNGRFDDEL</sequence>
<dbReference type="InterPro" id="IPR011992">
    <property type="entry name" value="EF-hand-dom_pair"/>
</dbReference>
<feature type="domain" description="EF-hand" evidence="13">
    <location>
        <begin position="167"/>
        <end position="202"/>
    </location>
</feature>
<evidence type="ECO:0000256" key="12">
    <source>
        <dbReference type="SAM" id="MobiDB-lite"/>
    </source>
</evidence>
<dbReference type="Gene3D" id="1.10.238.10">
    <property type="entry name" value="EF-hand"/>
    <property type="match status" value="3"/>
</dbReference>
<keyword evidence="8" id="KW-0143">Chaperone</keyword>
<feature type="domain" description="EF-hand" evidence="13">
    <location>
        <begin position="119"/>
        <end position="154"/>
    </location>
</feature>
<dbReference type="GO" id="GO:0015031">
    <property type="term" value="P:protein transport"/>
    <property type="evidence" value="ECO:0007669"/>
    <property type="project" value="UniProtKB-ARBA"/>
</dbReference>
<feature type="domain" description="EF-hand" evidence="13">
    <location>
        <begin position="277"/>
        <end position="312"/>
    </location>
</feature>
<dbReference type="InterPro" id="IPR002048">
    <property type="entry name" value="EF_hand_dom"/>
</dbReference>
<dbReference type="EMBL" id="BGZK01001802">
    <property type="protein sequence ID" value="GBP86591.1"/>
    <property type="molecule type" value="Genomic_DNA"/>
</dbReference>
<organism evidence="14 15">
    <name type="scientific">Eumeta variegata</name>
    <name type="common">Bagworm moth</name>
    <name type="synonym">Eumeta japonica</name>
    <dbReference type="NCBI Taxonomy" id="151549"/>
    <lineage>
        <taxon>Eukaryota</taxon>
        <taxon>Metazoa</taxon>
        <taxon>Ecdysozoa</taxon>
        <taxon>Arthropoda</taxon>
        <taxon>Hexapoda</taxon>
        <taxon>Insecta</taxon>
        <taxon>Pterygota</taxon>
        <taxon>Neoptera</taxon>
        <taxon>Endopterygota</taxon>
        <taxon>Lepidoptera</taxon>
        <taxon>Glossata</taxon>
        <taxon>Ditrysia</taxon>
        <taxon>Tineoidea</taxon>
        <taxon>Psychidae</taxon>
        <taxon>Oiketicinae</taxon>
        <taxon>Eumeta</taxon>
    </lineage>
</organism>
<gene>
    <name evidence="14" type="ORF">EVAR_52497_1</name>
</gene>
<comment type="caution">
    <text evidence="14">The sequence shown here is derived from an EMBL/GenBank/DDBJ whole genome shotgun (WGS) entry which is preliminary data.</text>
</comment>
<keyword evidence="7" id="KW-0325">Glycoprotein</keyword>
<evidence type="ECO:0000256" key="1">
    <source>
        <dbReference type="ARBA" id="ARBA00004319"/>
    </source>
</evidence>
<evidence type="ECO:0000256" key="10">
    <source>
        <dbReference type="ARBA" id="ARBA00063143"/>
    </source>
</evidence>
<dbReference type="SUPFAM" id="SSF47473">
    <property type="entry name" value="EF-hand"/>
    <property type="match status" value="2"/>
</dbReference>
<dbReference type="PANTHER" id="PTHR10827:SF95">
    <property type="entry name" value="LD34388P"/>
    <property type="match status" value="1"/>
</dbReference>
<dbReference type="PROSITE" id="PS50222">
    <property type="entry name" value="EF_HAND_2"/>
    <property type="match status" value="4"/>
</dbReference>
<dbReference type="GO" id="GO:0005788">
    <property type="term" value="C:endoplasmic reticulum lumen"/>
    <property type="evidence" value="ECO:0007669"/>
    <property type="project" value="UniProtKB-SubCell"/>
</dbReference>
<comment type="function">
    <text evidence="9">Probable molecular chaperone assisting protein biosynthesis and transport in the endoplasmic reticulum. Required for the proper biosynthesis and transport of pulmonary surfactant-associated protein A/SP-A, pulmonary surfactant-associated protein D/SP-D and the lipid transporter ABCA3. By regulating both the proper expression and the degradation through the endoplasmic reticulum-associated protein degradation pathway of these proteins plays a crucial role in pulmonary surfactant homeostasis. Has an anti-fibrotic activity by negatively regulating the secretion of type I and type III collagens. This calcium-binding protein also transiently associates with immature PCSK6 and regulates its secretion.</text>
</comment>
<dbReference type="InterPro" id="IPR018247">
    <property type="entry name" value="EF_Hand_1_Ca_BS"/>
</dbReference>
<keyword evidence="3" id="KW-0732">Signal</keyword>
<dbReference type="Pfam" id="PF13499">
    <property type="entry name" value="EF-hand_7"/>
    <property type="match status" value="2"/>
</dbReference>
<reference evidence="14 15" key="1">
    <citation type="journal article" date="2019" name="Commun. Biol.">
        <title>The bagworm genome reveals a unique fibroin gene that provides high tensile strength.</title>
        <authorList>
            <person name="Kono N."/>
            <person name="Nakamura H."/>
            <person name="Ohtoshi R."/>
            <person name="Tomita M."/>
            <person name="Numata K."/>
            <person name="Arakawa K."/>
        </authorList>
    </citation>
    <scope>NUCLEOTIDE SEQUENCE [LARGE SCALE GENOMIC DNA]</scope>
</reference>